<dbReference type="RefSeq" id="WP_336436516.1">
    <property type="nucleotide sequence ID" value="NZ_JBAWKS010000002.1"/>
</dbReference>
<organism evidence="2 3">
    <name type="scientific">Pseudoalteromonas spongiae</name>
    <dbReference type="NCBI Taxonomy" id="298657"/>
    <lineage>
        <taxon>Bacteria</taxon>
        <taxon>Pseudomonadati</taxon>
        <taxon>Pseudomonadota</taxon>
        <taxon>Gammaproteobacteria</taxon>
        <taxon>Alteromonadales</taxon>
        <taxon>Pseudoalteromonadaceae</taxon>
        <taxon>Pseudoalteromonas</taxon>
    </lineage>
</organism>
<gene>
    <name evidence="2" type="ORF">WAE96_17895</name>
</gene>
<dbReference type="SUPFAM" id="SSF52096">
    <property type="entry name" value="ClpP/crotonase"/>
    <property type="match status" value="1"/>
</dbReference>
<protein>
    <submittedName>
        <fullName evidence="2">S41 family peptidase</fullName>
    </submittedName>
</protein>
<dbReference type="PANTHER" id="PTHR11261:SF3">
    <property type="entry name" value="RETINOL-BINDING PROTEIN 3"/>
    <property type="match status" value="1"/>
</dbReference>
<dbReference type="InterPro" id="IPR028204">
    <property type="entry name" value="Tricorn_C1"/>
</dbReference>
<comment type="caution">
    <text evidence="2">The sequence shown here is derived from an EMBL/GenBank/DDBJ whole genome shotgun (WGS) entry which is preliminary data.</text>
</comment>
<dbReference type="Pfam" id="PF14684">
    <property type="entry name" value="Tricorn_C1"/>
    <property type="match status" value="1"/>
</dbReference>
<accession>A0ABU8EX68</accession>
<dbReference type="PANTHER" id="PTHR11261">
    <property type="entry name" value="INTERPHOTORECEPTOR RETINOID-BINDING PROTEIN"/>
    <property type="match status" value="1"/>
</dbReference>
<dbReference type="InterPro" id="IPR029045">
    <property type="entry name" value="ClpP/crotonase-like_dom_sf"/>
</dbReference>
<dbReference type="EMBL" id="JBAWKS010000002">
    <property type="protein sequence ID" value="MEI4551553.1"/>
    <property type="molecule type" value="Genomic_DNA"/>
</dbReference>
<reference evidence="2 3" key="1">
    <citation type="submission" date="2023-12" db="EMBL/GenBank/DDBJ databases">
        <title>Friends and Foes: Symbiotic and Algicidal bacterial influence on Karenia brevis blooms.</title>
        <authorList>
            <person name="Fei C."/>
            <person name="Mohamed A.R."/>
            <person name="Booker A."/>
            <person name="Arshad M."/>
            <person name="Klass S."/>
            <person name="Ahn S."/>
            <person name="Gilbert P.M."/>
            <person name="Heil C.A."/>
            <person name="Martinez J.M."/>
            <person name="Amin S.A."/>
        </authorList>
    </citation>
    <scope>NUCLEOTIDE SEQUENCE [LARGE SCALE GENOMIC DNA]</scope>
    <source>
        <strain evidence="2 3">CE15</strain>
    </source>
</reference>
<evidence type="ECO:0000313" key="2">
    <source>
        <dbReference type="EMBL" id="MEI4551553.1"/>
    </source>
</evidence>
<dbReference type="Pfam" id="PF03572">
    <property type="entry name" value="Peptidase_S41"/>
    <property type="match status" value="1"/>
</dbReference>
<dbReference type="InterPro" id="IPR005151">
    <property type="entry name" value="Tail-specific_protease"/>
</dbReference>
<dbReference type="CDD" id="cd07563">
    <property type="entry name" value="Peptidase_S41_IRBP"/>
    <property type="match status" value="1"/>
</dbReference>
<keyword evidence="3" id="KW-1185">Reference proteome</keyword>
<name>A0ABU8EX68_9GAMM</name>
<evidence type="ECO:0000259" key="1">
    <source>
        <dbReference type="SMART" id="SM00245"/>
    </source>
</evidence>
<sequence length="454" mass="51593">MEYLVKQLRIGLLFLITTVLSSFHSSATAIWQTEGYGYAFDLTNREKPLVYDISDNYCFLNHFLTDEAERDGVAIDESSKQLNFDKLFPLSVRKLDVLPKACISNELDSFQSNSHVFDSRKILTVVLDSFTDHYAFTEERKLNWKALKPRWLKRVDNNTTPNELQQVIGEFLEYIRDGHAILIDGSLKRLSHYPPRKSDSEKKLKEYLSEHSEFSDISQVYRYTYSQWINNVESYFSAKIPAQYLADNFLIAKLKGGGSYFRIESFDERETQEVMKKVTPYFNSSKGVIIDLRDSSGGSDLVALQMMSYLIEKPLRIGTKSFKMPTGMSEKVDILVSPASIKPFVGKIVVITSHLTPSAAELFLIALKARNDVTFIGENSYGAFSDALIKALPNGWGITLSNEVYTDSEGQSYEFVGVPVENVFEFPNIKDIDENKDSALEYAIKLLGDKANRN</sequence>
<proteinExistence type="predicted"/>
<evidence type="ECO:0000313" key="3">
    <source>
        <dbReference type="Proteomes" id="UP001382455"/>
    </source>
</evidence>
<feature type="domain" description="Tail specific protease" evidence="1">
    <location>
        <begin position="233"/>
        <end position="425"/>
    </location>
</feature>
<dbReference type="Gene3D" id="3.30.750.44">
    <property type="match status" value="1"/>
</dbReference>
<dbReference type="Gene3D" id="3.90.226.10">
    <property type="entry name" value="2-enoyl-CoA Hydratase, Chain A, domain 1"/>
    <property type="match status" value="1"/>
</dbReference>
<dbReference type="SMART" id="SM00245">
    <property type="entry name" value="TSPc"/>
    <property type="match status" value="1"/>
</dbReference>
<dbReference type="Proteomes" id="UP001382455">
    <property type="component" value="Unassembled WGS sequence"/>
</dbReference>